<dbReference type="OrthoDB" id="8841169at2"/>
<dbReference type="InterPro" id="IPR023447">
    <property type="entry name" value="ForMFR_H4MPT_ForTrfase_fd-like"/>
</dbReference>
<evidence type="ECO:0000259" key="3">
    <source>
        <dbReference type="Pfam" id="PF01913"/>
    </source>
</evidence>
<organism evidence="5 6">
    <name type="scientific">Allorhodopirellula heiligendammensis</name>
    <dbReference type="NCBI Taxonomy" id="2714739"/>
    <lineage>
        <taxon>Bacteria</taxon>
        <taxon>Pseudomonadati</taxon>
        <taxon>Planctomycetota</taxon>
        <taxon>Planctomycetia</taxon>
        <taxon>Pirellulales</taxon>
        <taxon>Pirellulaceae</taxon>
        <taxon>Allorhodopirellula</taxon>
    </lineage>
</organism>
<feature type="domain" description="Formylmethanofuran: tetrahydromethanopterin formyltransferase Ftr C-terminal" evidence="4">
    <location>
        <begin position="158"/>
        <end position="307"/>
    </location>
</feature>
<dbReference type="Gene3D" id="3.30.70.520">
    <property type="match status" value="2"/>
</dbReference>
<dbReference type="NCBIfam" id="TIGR03119">
    <property type="entry name" value="one_C_fhcD"/>
    <property type="match status" value="1"/>
</dbReference>
<sequence>MTNSTADRLPLNKLVEDTYAEGFRSIYGEILITARDRRWLDRATAAATGHASSTILCDCEAGVAQIMDPSQTPDGRIGAVVQFHVPRFRKDRREHLERVMLARISQNVLTCPTARCFNRIDSEDYFKLGRKIAFFGDRHQFRDERYGEKGWVIPILGGEFFLSRRFGYADGVMGGNLWFYAGDEDTAIDAAERAAVASESVPGCITTFPGGVAASGSKAGSSYDFTIASTYAEYCPTLKEKLGEDSKVPDGVRCIMEIILNGADLDCLKTAIREAILAAAEVPGLKRISAGNYGGRLGKSFIHLHELIADGSW</sequence>
<keyword evidence="6" id="KW-1185">Reference proteome</keyword>
<dbReference type="AlphaFoldDB" id="A0A5C6C032"/>
<keyword evidence="5" id="KW-0012">Acyltransferase</keyword>
<dbReference type="Proteomes" id="UP000319908">
    <property type="component" value="Unassembled WGS sequence"/>
</dbReference>
<evidence type="ECO:0000259" key="4">
    <source>
        <dbReference type="Pfam" id="PF02741"/>
    </source>
</evidence>
<comment type="similarity">
    <text evidence="1">Belongs to the FTR family.</text>
</comment>
<evidence type="ECO:0000313" key="5">
    <source>
        <dbReference type="EMBL" id="TWU16866.1"/>
    </source>
</evidence>
<dbReference type="GO" id="GO:0006730">
    <property type="term" value="P:one-carbon metabolic process"/>
    <property type="evidence" value="ECO:0007669"/>
    <property type="project" value="InterPro"/>
</dbReference>
<dbReference type="InterPro" id="IPR022667">
    <property type="entry name" value="ForMFR_H4MPT_ForTrfase_N"/>
</dbReference>
<dbReference type="InterPro" id="IPR014053">
    <property type="entry name" value="ForMFR_H4MPT_ForTrfase"/>
</dbReference>
<dbReference type="RefSeq" id="WP_146408410.1">
    <property type="nucleotide sequence ID" value="NZ_SJPU01000002.1"/>
</dbReference>
<comment type="caution">
    <text evidence="5">The sequence shown here is derived from an EMBL/GenBank/DDBJ whole genome shotgun (WGS) entry which is preliminary data.</text>
</comment>
<keyword evidence="2 5" id="KW-0808">Transferase</keyword>
<gene>
    <name evidence="5" type="primary">fhcD_2</name>
    <name evidence="5" type="ORF">Poly21_40730</name>
</gene>
<feature type="domain" description="Formylmethanofuran: tetrahydromethanopterin formyltransferase Ftr N-terminal" evidence="3">
    <location>
        <begin position="15"/>
        <end position="155"/>
    </location>
</feature>
<dbReference type="NCBIfam" id="NF002554">
    <property type="entry name" value="PRK02114.1"/>
    <property type="match status" value="1"/>
</dbReference>
<evidence type="ECO:0000256" key="1">
    <source>
        <dbReference type="ARBA" id="ARBA00006770"/>
    </source>
</evidence>
<dbReference type="Pfam" id="PF02741">
    <property type="entry name" value="FTR_C"/>
    <property type="match status" value="1"/>
</dbReference>
<proteinExistence type="inferred from homology"/>
<name>A0A5C6C032_9BACT</name>
<dbReference type="GO" id="GO:0030270">
    <property type="term" value="F:formylmethanofuran-tetrahydromethanopterin N-formyltransferase activity"/>
    <property type="evidence" value="ECO:0007669"/>
    <property type="project" value="UniProtKB-EC"/>
</dbReference>
<accession>A0A5C6C032</accession>
<protein>
    <submittedName>
        <fullName evidence="5">Formyltransferase/hydrolase complex subunit D</fullName>
        <ecNumber evidence="5">2.3.1.101</ecNumber>
    </submittedName>
</protein>
<dbReference type="Pfam" id="PF01913">
    <property type="entry name" value="FTR"/>
    <property type="match status" value="1"/>
</dbReference>
<dbReference type="InterPro" id="IPR002770">
    <property type="entry name" value="ForMFR_H4MPT_ForTrfase_C"/>
</dbReference>
<evidence type="ECO:0000313" key="6">
    <source>
        <dbReference type="Proteomes" id="UP000319908"/>
    </source>
</evidence>
<dbReference type="SUPFAM" id="SSF55112">
    <property type="entry name" value="Formylmethanofuran:tetrahydromethanopterin formyltransferase"/>
    <property type="match status" value="2"/>
</dbReference>
<dbReference type="EC" id="2.3.1.101" evidence="5"/>
<dbReference type="EMBL" id="SJPU01000002">
    <property type="protein sequence ID" value="TWU16866.1"/>
    <property type="molecule type" value="Genomic_DNA"/>
</dbReference>
<evidence type="ECO:0000256" key="2">
    <source>
        <dbReference type="ARBA" id="ARBA00022679"/>
    </source>
</evidence>
<reference evidence="5 6" key="1">
    <citation type="journal article" date="2020" name="Antonie Van Leeuwenhoek">
        <title>Rhodopirellula heiligendammensis sp. nov., Rhodopirellula pilleata sp. nov., and Rhodopirellula solitaria sp. nov. isolated from natural or artificial marine surfaces in Northern Germany and California, USA, and emended description of the genus Rhodopirellula.</title>
        <authorList>
            <person name="Kallscheuer N."/>
            <person name="Wiegand S."/>
            <person name="Jogler M."/>
            <person name="Boedeker C."/>
            <person name="Peeters S.H."/>
            <person name="Rast P."/>
            <person name="Heuer A."/>
            <person name="Jetten M.S.M."/>
            <person name="Rohde M."/>
            <person name="Jogler C."/>
        </authorList>
    </citation>
    <scope>NUCLEOTIDE SEQUENCE [LARGE SCALE GENOMIC DNA]</scope>
    <source>
        <strain evidence="5 6">Poly21</strain>
    </source>
</reference>